<name>A0ABT1BHY5_9BURK</name>
<keyword evidence="1" id="KW-0472">Membrane</keyword>
<evidence type="ECO:0000313" key="3">
    <source>
        <dbReference type="Proteomes" id="UP001204851"/>
    </source>
</evidence>
<sequence>MNHQATSGMHWLTSSFGDSAEASPRELSELGEHLARCRHRNHRLFTLRHGAGVLGGFMLARIVTSALVLVLLVAALLSVL</sequence>
<keyword evidence="1" id="KW-1133">Transmembrane helix</keyword>
<dbReference type="EMBL" id="JAMXMC010000001">
    <property type="protein sequence ID" value="MCO5975529.1"/>
    <property type="molecule type" value="Genomic_DNA"/>
</dbReference>
<accession>A0ABT1BHY5</accession>
<evidence type="ECO:0000313" key="2">
    <source>
        <dbReference type="EMBL" id="MCO5975529.1"/>
    </source>
</evidence>
<comment type="caution">
    <text evidence="2">The sequence shown here is derived from an EMBL/GenBank/DDBJ whole genome shotgun (WGS) entry which is preliminary data.</text>
</comment>
<reference evidence="2 3" key="1">
    <citation type="submission" date="2022-06" db="EMBL/GenBank/DDBJ databases">
        <title>Ideonella sp. NS12-5 Genome sequencing and assembly.</title>
        <authorList>
            <person name="Jung Y."/>
        </authorList>
    </citation>
    <scope>NUCLEOTIDE SEQUENCE [LARGE SCALE GENOMIC DNA]</scope>
    <source>
        <strain evidence="2 3">NS12-5</strain>
    </source>
</reference>
<gene>
    <name evidence="2" type="ORF">M0L44_02175</name>
</gene>
<keyword evidence="3" id="KW-1185">Reference proteome</keyword>
<evidence type="ECO:0000256" key="1">
    <source>
        <dbReference type="SAM" id="Phobius"/>
    </source>
</evidence>
<proteinExistence type="predicted"/>
<protein>
    <submittedName>
        <fullName evidence="2">Uncharacterized protein</fullName>
    </submittedName>
</protein>
<feature type="transmembrane region" description="Helical" evidence="1">
    <location>
        <begin position="50"/>
        <end position="77"/>
    </location>
</feature>
<dbReference type="RefSeq" id="WP_252767961.1">
    <property type="nucleotide sequence ID" value="NZ_JAMXMC010000001.1"/>
</dbReference>
<organism evidence="2 3">
    <name type="scientific">Ideonella oryzae</name>
    <dbReference type="NCBI Taxonomy" id="2937441"/>
    <lineage>
        <taxon>Bacteria</taxon>
        <taxon>Pseudomonadati</taxon>
        <taxon>Pseudomonadota</taxon>
        <taxon>Betaproteobacteria</taxon>
        <taxon>Burkholderiales</taxon>
        <taxon>Sphaerotilaceae</taxon>
        <taxon>Ideonella</taxon>
    </lineage>
</organism>
<dbReference type="Proteomes" id="UP001204851">
    <property type="component" value="Unassembled WGS sequence"/>
</dbReference>
<keyword evidence="1" id="KW-0812">Transmembrane</keyword>